<dbReference type="Proteomes" id="UP000243459">
    <property type="component" value="Chromosome 4"/>
</dbReference>
<dbReference type="EMBL" id="CM007384">
    <property type="protein sequence ID" value="ONK71903.1"/>
    <property type="molecule type" value="Genomic_DNA"/>
</dbReference>
<keyword evidence="2" id="KW-1185">Reference proteome</keyword>
<evidence type="ECO:0000313" key="1">
    <source>
        <dbReference type="EMBL" id="ONK71903.1"/>
    </source>
</evidence>
<sequence length="104" mass="10946">MAREVEKLRAELANAEKRARAAAAAANPGAAYAESYARNDMAYGGNTNLRIKLATTLRSLAQSGAAAGGSQYGLQYGSSMDLDSCLTAHMTPNKHISILSLKKT</sequence>
<evidence type="ECO:0000313" key="2">
    <source>
        <dbReference type="Proteomes" id="UP000243459"/>
    </source>
</evidence>
<accession>A0A5P1F2F1</accession>
<gene>
    <name evidence="1" type="ORF">A4U43_C04F13560</name>
</gene>
<name>A0A5P1F2F1_ASPOF</name>
<proteinExistence type="predicted"/>
<dbReference type="AlphaFoldDB" id="A0A5P1F2F1"/>
<protein>
    <submittedName>
        <fullName evidence="1">Uncharacterized protein</fullName>
    </submittedName>
</protein>
<reference evidence="2" key="1">
    <citation type="journal article" date="2017" name="Nat. Commun.">
        <title>The asparagus genome sheds light on the origin and evolution of a young Y chromosome.</title>
        <authorList>
            <person name="Harkess A."/>
            <person name="Zhou J."/>
            <person name="Xu C."/>
            <person name="Bowers J.E."/>
            <person name="Van der Hulst R."/>
            <person name="Ayyampalayam S."/>
            <person name="Mercati F."/>
            <person name="Riccardi P."/>
            <person name="McKain M.R."/>
            <person name="Kakrana A."/>
            <person name="Tang H."/>
            <person name="Ray J."/>
            <person name="Groenendijk J."/>
            <person name="Arikit S."/>
            <person name="Mathioni S.M."/>
            <person name="Nakano M."/>
            <person name="Shan H."/>
            <person name="Telgmann-Rauber A."/>
            <person name="Kanno A."/>
            <person name="Yue Z."/>
            <person name="Chen H."/>
            <person name="Li W."/>
            <person name="Chen Y."/>
            <person name="Xu X."/>
            <person name="Zhang Y."/>
            <person name="Luo S."/>
            <person name="Chen H."/>
            <person name="Gao J."/>
            <person name="Mao Z."/>
            <person name="Pires J.C."/>
            <person name="Luo M."/>
            <person name="Kudrna D."/>
            <person name="Wing R.A."/>
            <person name="Meyers B.C."/>
            <person name="Yi K."/>
            <person name="Kong H."/>
            <person name="Lavrijsen P."/>
            <person name="Sunseri F."/>
            <person name="Falavigna A."/>
            <person name="Ye Y."/>
            <person name="Leebens-Mack J.H."/>
            <person name="Chen G."/>
        </authorList>
    </citation>
    <scope>NUCLEOTIDE SEQUENCE [LARGE SCALE GENOMIC DNA]</scope>
    <source>
        <strain evidence="2">cv. DH0086</strain>
    </source>
</reference>
<organism evidence="1 2">
    <name type="scientific">Asparagus officinalis</name>
    <name type="common">Garden asparagus</name>
    <dbReference type="NCBI Taxonomy" id="4686"/>
    <lineage>
        <taxon>Eukaryota</taxon>
        <taxon>Viridiplantae</taxon>
        <taxon>Streptophyta</taxon>
        <taxon>Embryophyta</taxon>
        <taxon>Tracheophyta</taxon>
        <taxon>Spermatophyta</taxon>
        <taxon>Magnoliopsida</taxon>
        <taxon>Liliopsida</taxon>
        <taxon>Asparagales</taxon>
        <taxon>Asparagaceae</taxon>
        <taxon>Asparagoideae</taxon>
        <taxon>Asparagus</taxon>
    </lineage>
</organism>
<dbReference type="Gramene" id="ONK71903">
    <property type="protein sequence ID" value="ONK71903"/>
    <property type="gene ID" value="A4U43_C04F13560"/>
</dbReference>